<dbReference type="AlphaFoldDB" id="A0ABD2Y5U3"/>
<sequence>MANSIPQKVADGNDGVGSTLGHHHQKIFQKAKTVRLRSHRDKFLTALDDEETVIQDRDGSTKNSIWKVEFVQGRDVLRFVSCYGKYLTASNTPLVPKMPGRKVIQTHLLNSSDPRIDWEPLRDGFQVKLKTFWGNYLRPNGGVPPWRNSITHDIPHRSTTHNKILWDVEVVETRPVAALLKNHMRTHSDFSFDRSISCSASSSSFLSRQPKALN</sequence>
<reference evidence="3 4" key="1">
    <citation type="submission" date="2024-11" db="EMBL/GenBank/DDBJ databases">
        <title>A near-complete genome assembly of Cinchona calisaya.</title>
        <authorList>
            <person name="Lian D.C."/>
            <person name="Zhao X.W."/>
            <person name="Wei L."/>
        </authorList>
    </citation>
    <scope>NUCLEOTIDE SEQUENCE [LARGE SCALE GENOMIC DNA]</scope>
    <source>
        <tissue evidence="3">Nenye</tissue>
    </source>
</reference>
<proteinExistence type="predicted"/>
<dbReference type="CDD" id="cd23340">
    <property type="entry name" value="beta-trefoil_FSCN_ACP-like"/>
    <property type="match status" value="1"/>
</dbReference>
<evidence type="ECO:0000259" key="2">
    <source>
        <dbReference type="Pfam" id="PF04601"/>
    </source>
</evidence>
<evidence type="ECO:0000313" key="3">
    <source>
        <dbReference type="EMBL" id="KAL3502874.1"/>
    </source>
</evidence>
<dbReference type="Gene3D" id="2.80.10.50">
    <property type="match status" value="1"/>
</dbReference>
<evidence type="ECO:0000256" key="1">
    <source>
        <dbReference type="SAM" id="MobiDB-lite"/>
    </source>
</evidence>
<dbReference type="InterPro" id="IPR008999">
    <property type="entry name" value="Actin-crosslinking"/>
</dbReference>
<keyword evidence="4" id="KW-1185">Reference proteome</keyword>
<feature type="region of interest" description="Disordered" evidence="1">
    <location>
        <begin position="1"/>
        <end position="22"/>
    </location>
</feature>
<protein>
    <recommendedName>
        <fullName evidence="2">DUF569 domain-containing protein</fullName>
    </recommendedName>
</protein>
<dbReference type="InterPro" id="IPR007679">
    <property type="entry name" value="DUF569"/>
</dbReference>
<dbReference type="EMBL" id="JBJUIK010000015">
    <property type="protein sequence ID" value="KAL3502874.1"/>
    <property type="molecule type" value="Genomic_DNA"/>
</dbReference>
<feature type="domain" description="DUF569" evidence="2">
    <location>
        <begin position="26"/>
        <end position="166"/>
    </location>
</feature>
<dbReference type="PANTHER" id="PTHR31205:SF77">
    <property type="entry name" value="CROSS-LINKING PROTEIN, PUTATIVE (DUF569)-RELATED"/>
    <property type="match status" value="1"/>
</dbReference>
<dbReference type="SUPFAM" id="SSF50405">
    <property type="entry name" value="Actin-crosslinking proteins"/>
    <property type="match status" value="1"/>
</dbReference>
<dbReference type="PANTHER" id="PTHR31205">
    <property type="entry name" value="ACTIN CROSS-LINKING PROTEIN (DUF569)"/>
    <property type="match status" value="1"/>
</dbReference>
<accession>A0ABD2Y5U3</accession>
<dbReference type="FunFam" id="2.80.10.50:FF:000067">
    <property type="entry name" value="BnaC05g19630D protein"/>
    <property type="match status" value="1"/>
</dbReference>
<evidence type="ECO:0000313" key="4">
    <source>
        <dbReference type="Proteomes" id="UP001630127"/>
    </source>
</evidence>
<name>A0ABD2Y5U3_9GENT</name>
<organism evidence="3 4">
    <name type="scientific">Cinchona calisaya</name>
    <dbReference type="NCBI Taxonomy" id="153742"/>
    <lineage>
        <taxon>Eukaryota</taxon>
        <taxon>Viridiplantae</taxon>
        <taxon>Streptophyta</taxon>
        <taxon>Embryophyta</taxon>
        <taxon>Tracheophyta</taxon>
        <taxon>Spermatophyta</taxon>
        <taxon>Magnoliopsida</taxon>
        <taxon>eudicotyledons</taxon>
        <taxon>Gunneridae</taxon>
        <taxon>Pentapetalae</taxon>
        <taxon>asterids</taxon>
        <taxon>lamiids</taxon>
        <taxon>Gentianales</taxon>
        <taxon>Rubiaceae</taxon>
        <taxon>Cinchonoideae</taxon>
        <taxon>Cinchoneae</taxon>
        <taxon>Cinchona</taxon>
    </lineage>
</organism>
<dbReference type="Pfam" id="PF04601">
    <property type="entry name" value="DUF569"/>
    <property type="match status" value="1"/>
</dbReference>
<gene>
    <name evidence="3" type="ORF">ACH5RR_037323</name>
</gene>
<dbReference type="Proteomes" id="UP001630127">
    <property type="component" value="Unassembled WGS sequence"/>
</dbReference>
<comment type="caution">
    <text evidence="3">The sequence shown here is derived from an EMBL/GenBank/DDBJ whole genome shotgun (WGS) entry which is preliminary data.</text>
</comment>